<protein>
    <recommendedName>
        <fullName evidence="3">long-chain-fatty-acid--CoA ligase</fullName>
        <ecNumber evidence="3">6.2.1.3</ecNumber>
    </recommendedName>
</protein>
<dbReference type="Pfam" id="PF00501">
    <property type="entry name" value="AMP-binding"/>
    <property type="match status" value="1"/>
</dbReference>
<feature type="domain" description="AMP-dependent synthetase/ligase" evidence="5">
    <location>
        <begin position="253"/>
        <end position="378"/>
    </location>
</feature>
<keyword evidence="7" id="KW-1185">Reference proteome</keyword>
<dbReference type="InterPro" id="IPR042099">
    <property type="entry name" value="ANL_N_sf"/>
</dbReference>
<keyword evidence="2" id="KW-0443">Lipid metabolism</keyword>
<evidence type="ECO:0000313" key="6">
    <source>
        <dbReference type="EMBL" id="VDP15975.1"/>
    </source>
</evidence>
<proteinExistence type="predicted"/>
<dbReference type="InterPro" id="IPR000873">
    <property type="entry name" value="AMP-dep_synth/lig_dom"/>
</dbReference>
<keyword evidence="1" id="KW-0436">Ligase</keyword>
<dbReference type="GO" id="GO:0016020">
    <property type="term" value="C:membrane"/>
    <property type="evidence" value="ECO:0007669"/>
    <property type="project" value="TreeGrafter"/>
</dbReference>
<evidence type="ECO:0000256" key="3">
    <source>
        <dbReference type="ARBA" id="ARBA00026121"/>
    </source>
</evidence>
<dbReference type="SUPFAM" id="SSF56801">
    <property type="entry name" value="Acetyl-CoA synthetase-like"/>
    <property type="match status" value="1"/>
</dbReference>
<dbReference type="GO" id="GO:0005783">
    <property type="term" value="C:endoplasmic reticulum"/>
    <property type="evidence" value="ECO:0007669"/>
    <property type="project" value="TreeGrafter"/>
</dbReference>
<dbReference type="EC" id="6.2.1.3" evidence="3"/>
<dbReference type="WBParaSite" id="SBAD_0000854101-mRNA-1">
    <property type="protein sequence ID" value="SBAD_0000854101-mRNA-1"/>
    <property type="gene ID" value="SBAD_0000854101"/>
</dbReference>
<dbReference type="PANTHER" id="PTHR43272">
    <property type="entry name" value="LONG-CHAIN-FATTY-ACID--COA LIGASE"/>
    <property type="match status" value="1"/>
</dbReference>
<dbReference type="EMBL" id="UZAM01011397">
    <property type="protein sequence ID" value="VDP15975.1"/>
    <property type="molecule type" value="Genomic_DNA"/>
</dbReference>
<name>A0A183IX87_9BILA</name>
<reference evidence="8" key="1">
    <citation type="submission" date="2016-06" db="UniProtKB">
        <authorList>
            <consortium name="WormBaseParasite"/>
        </authorList>
    </citation>
    <scope>IDENTIFICATION</scope>
</reference>
<feature type="transmembrane region" description="Helical" evidence="4">
    <location>
        <begin position="152"/>
        <end position="174"/>
    </location>
</feature>
<dbReference type="Proteomes" id="UP000270296">
    <property type="component" value="Unassembled WGS sequence"/>
</dbReference>
<dbReference type="PANTHER" id="PTHR43272:SF107">
    <property type="entry name" value="LONG-CHAIN-FATTY-ACID--COA LIGASE 5"/>
    <property type="match status" value="1"/>
</dbReference>
<gene>
    <name evidence="6" type="ORF">SBAD_LOCUS8234</name>
</gene>
<sequence>METERFSEPTDWLTGWVREMLCIDQPKPDLLLQHTLLDFVDRDARSSDHFARGAEADGRLCRDRDGTGSATNRSICAVTAFVTQTPAHASWRFLSQADGASRSRFQYYEVHLQNTPHIDYMKFIVSKFPHLFMGESKSCADLFHNPLPDSNFASFLGTLAVMSVAAAGAAAFYYTTTSSSMKIKPIVDLRQQTVELPGEDRERASAFCKDGRLINSYVSDVKTLYDSFRRGAKVSNNGRCTGYRKQQPNGSRPYVWIRYNDVIRRATNLAKGFLRLGMQPGQESLIGVYCHNRPEVKRNGNWWPVWIIAEQACYTYSMVVVPLYDTLGPDACSFIINQAQIQLIIVDNPQKAQVILRSNQGASWLRYIVMVDQADEETLAQTRQAGITLVQFEQLELEGALLQDCIPPKVIDFSMEMRGFHFSVSAACLVFVVTF</sequence>
<dbReference type="AlphaFoldDB" id="A0A183IX87"/>
<evidence type="ECO:0000259" key="5">
    <source>
        <dbReference type="Pfam" id="PF00501"/>
    </source>
</evidence>
<evidence type="ECO:0000256" key="2">
    <source>
        <dbReference type="ARBA" id="ARBA00022832"/>
    </source>
</evidence>
<keyword evidence="4" id="KW-0812">Transmembrane</keyword>
<evidence type="ECO:0000256" key="1">
    <source>
        <dbReference type="ARBA" id="ARBA00022598"/>
    </source>
</evidence>
<dbReference type="GO" id="GO:0004467">
    <property type="term" value="F:long-chain fatty acid-CoA ligase activity"/>
    <property type="evidence" value="ECO:0007669"/>
    <property type="project" value="UniProtKB-EC"/>
</dbReference>
<accession>A0A183IX87</accession>
<keyword evidence="4" id="KW-1133">Transmembrane helix</keyword>
<dbReference type="OrthoDB" id="1700726at2759"/>
<reference evidence="6 7" key="2">
    <citation type="submission" date="2018-11" db="EMBL/GenBank/DDBJ databases">
        <authorList>
            <consortium name="Pathogen Informatics"/>
        </authorList>
    </citation>
    <scope>NUCLEOTIDE SEQUENCE [LARGE SCALE GENOMIC DNA]</scope>
</reference>
<dbReference type="Gene3D" id="3.40.50.12780">
    <property type="entry name" value="N-terminal domain of ligase-like"/>
    <property type="match status" value="1"/>
</dbReference>
<organism evidence="8">
    <name type="scientific">Soboliphyme baturini</name>
    <dbReference type="NCBI Taxonomy" id="241478"/>
    <lineage>
        <taxon>Eukaryota</taxon>
        <taxon>Metazoa</taxon>
        <taxon>Ecdysozoa</taxon>
        <taxon>Nematoda</taxon>
        <taxon>Enoplea</taxon>
        <taxon>Dorylaimia</taxon>
        <taxon>Dioctophymatida</taxon>
        <taxon>Dioctophymatoidea</taxon>
        <taxon>Soboliphymatidae</taxon>
        <taxon>Soboliphyme</taxon>
    </lineage>
</organism>
<evidence type="ECO:0000313" key="7">
    <source>
        <dbReference type="Proteomes" id="UP000270296"/>
    </source>
</evidence>
<evidence type="ECO:0000313" key="8">
    <source>
        <dbReference type="WBParaSite" id="SBAD_0000854101-mRNA-1"/>
    </source>
</evidence>
<evidence type="ECO:0000256" key="4">
    <source>
        <dbReference type="SAM" id="Phobius"/>
    </source>
</evidence>
<keyword evidence="2" id="KW-0276">Fatty acid metabolism</keyword>
<keyword evidence="4" id="KW-0472">Membrane</keyword>